<comment type="caution">
    <text evidence="2">The sequence shown here is derived from an EMBL/GenBank/DDBJ whole genome shotgun (WGS) entry which is preliminary data.</text>
</comment>
<dbReference type="EMBL" id="JANHAX010000002">
    <property type="protein sequence ID" value="MDQ2090224.1"/>
    <property type="molecule type" value="Genomic_DNA"/>
</dbReference>
<sequence>MPGPLDGIRILDLSRILAGPFATQLLGDMGADVIKIERPGRGDDTRAWGPPFVTGADGTDLPESAYYLSANRNKRSVAVDMATEEGARLIRRLAGECDVVIENFKPGGLRKYGLDHDSLRALYPGLIYCSISGFGQTGPNAHRPGYDLLAQAMSGIMAITGDPEGEPMKVGVGIADVMCGMYAANAIQAALIHKMKTGEGQHIDIALADTTVSWLVNAGTNYLLGGGAERLGNAHPNIVPYQVFRVADGHVILAAGNDTQFARFCGIIGRPELAGDARFATNPARLENREMLIAELQSELAGWEKAVLIARMEEAGVPGGPINTLSEVFSGDQVKARDMRIAMEFPGAARGQVDLIGNPVKFSATPVTYRRPPPQCGAHTDEVLEELLGEAGE</sequence>
<keyword evidence="3" id="KW-1185">Reference proteome</keyword>
<dbReference type="InterPro" id="IPR003673">
    <property type="entry name" value="CoA-Trfase_fam_III"/>
</dbReference>
<dbReference type="SUPFAM" id="SSF89796">
    <property type="entry name" value="CoA-transferase family III (CaiB/BaiF)"/>
    <property type="match status" value="1"/>
</dbReference>
<dbReference type="RefSeq" id="WP_306735490.1">
    <property type="nucleotide sequence ID" value="NZ_JANHAX010000002.1"/>
</dbReference>
<name>A0AAE3WCQ5_9RHOB</name>
<dbReference type="Pfam" id="PF02515">
    <property type="entry name" value="CoA_transf_3"/>
    <property type="match status" value="1"/>
</dbReference>
<dbReference type="Gene3D" id="3.30.1540.10">
    <property type="entry name" value="formyl-coa transferase, domain 3"/>
    <property type="match status" value="1"/>
</dbReference>
<accession>A0AAE3WCQ5</accession>
<dbReference type="AlphaFoldDB" id="A0AAE3WCQ5"/>
<protein>
    <submittedName>
        <fullName evidence="2">CoA transferase</fullName>
    </submittedName>
</protein>
<organism evidence="2 3">
    <name type="scientific">Marimonas arenosa</name>
    <dbReference type="NCBI Taxonomy" id="1795305"/>
    <lineage>
        <taxon>Bacteria</taxon>
        <taxon>Pseudomonadati</taxon>
        <taxon>Pseudomonadota</taxon>
        <taxon>Alphaproteobacteria</taxon>
        <taxon>Rhodobacterales</taxon>
        <taxon>Paracoccaceae</taxon>
        <taxon>Marimonas</taxon>
    </lineage>
</organism>
<gene>
    <name evidence="2" type="ORF">NO357_09985</name>
</gene>
<dbReference type="InterPro" id="IPR023606">
    <property type="entry name" value="CoA-Trfase_III_dom_1_sf"/>
</dbReference>
<dbReference type="Proteomes" id="UP001226762">
    <property type="component" value="Unassembled WGS sequence"/>
</dbReference>
<evidence type="ECO:0000256" key="1">
    <source>
        <dbReference type="ARBA" id="ARBA00022679"/>
    </source>
</evidence>
<proteinExistence type="predicted"/>
<evidence type="ECO:0000313" key="3">
    <source>
        <dbReference type="Proteomes" id="UP001226762"/>
    </source>
</evidence>
<dbReference type="Gene3D" id="3.40.50.10540">
    <property type="entry name" value="Crotonobetainyl-coa:carnitine coa-transferase, domain 1"/>
    <property type="match status" value="1"/>
</dbReference>
<dbReference type="InterPro" id="IPR050483">
    <property type="entry name" value="CoA-transferase_III_domain"/>
</dbReference>
<dbReference type="GO" id="GO:0008410">
    <property type="term" value="F:CoA-transferase activity"/>
    <property type="evidence" value="ECO:0007669"/>
    <property type="project" value="TreeGrafter"/>
</dbReference>
<dbReference type="InterPro" id="IPR044855">
    <property type="entry name" value="CoA-Trfase_III_dom3_sf"/>
</dbReference>
<reference evidence="2" key="2">
    <citation type="submission" date="2023-02" db="EMBL/GenBank/DDBJ databases">
        <title>'Rhodoalgimonas zhirmunskyi' gen. nov., isolated from a red alga.</title>
        <authorList>
            <person name="Nedashkovskaya O.I."/>
            <person name="Otstavnykh N.Y."/>
            <person name="Bystritskaya E.P."/>
            <person name="Balabanova L.A."/>
            <person name="Isaeva M.P."/>
        </authorList>
    </citation>
    <scope>NUCLEOTIDE SEQUENCE</scope>
    <source>
        <strain evidence="2">KCTC 52189</strain>
    </source>
</reference>
<reference evidence="2" key="1">
    <citation type="submission" date="2022-07" db="EMBL/GenBank/DDBJ databases">
        <authorList>
            <person name="Otstavnykh N."/>
            <person name="Isaeva M."/>
            <person name="Bystritskaya E."/>
        </authorList>
    </citation>
    <scope>NUCLEOTIDE SEQUENCE</scope>
    <source>
        <strain evidence="2">KCTC 52189</strain>
    </source>
</reference>
<dbReference type="PANTHER" id="PTHR48207">
    <property type="entry name" value="SUCCINATE--HYDROXYMETHYLGLUTARATE COA-TRANSFERASE"/>
    <property type="match status" value="1"/>
</dbReference>
<dbReference type="PANTHER" id="PTHR48207:SF3">
    <property type="entry name" value="SUCCINATE--HYDROXYMETHYLGLUTARATE COA-TRANSFERASE"/>
    <property type="match status" value="1"/>
</dbReference>
<keyword evidence="1 2" id="KW-0808">Transferase</keyword>
<evidence type="ECO:0000313" key="2">
    <source>
        <dbReference type="EMBL" id="MDQ2090224.1"/>
    </source>
</evidence>